<dbReference type="InterPro" id="IPR009057">
    <property type="entry name" value="Homeodomain-like_sf"/>
</dbReference>
<reference evidence="7 8" key="1">
    <citation type="submission" date="2020-04" db="EMBL/GenBank/DDBJ databases">
        <authorList>
            <person name="Klaysubun C."/>
            <person name="Duangmal K."/>
            <person name="Lipun K."/>
        </authorList>
    </citation>
    <scope>NUCLEOTIDE SEQUENCE [LARGE SCALE GENOMIC DNA]</scope>
    <source>
        <strain evidence="7 8">JCM 11839</strain>
    </source>
</reference>
<feature type="region of interest" description="Disordered" evidence="5">
    <location>
        <begin position="187"/>
        <end position="207"/>
    </location>
</feature>
<evidence type="ECO:0000256" key="4">
    <source>
        <dbReference type="PROSITE-ProRule" id="PRU00335"/>
    </source>
</evidence>
<dbReference type="Proteomes" id="UP001296706">
    <property type="component" value="Unassembled WGS sequence"/>
</dbReference>
<dbReference type="Pfam" id="PF17920">
    <property type="entry name" value="TetR_C_16"/>
    <property type="match status" value="1"/>
</dbReference>
<feature type="DNA-binding region" description="H-T-H motif" evidence="4">
    <location>
        <begin position="34"/>
        <end position="53"/>
    </location>
</feature>
<gene>
    <name evidence="7" type="ORF">HF577_15690</name>
</gene>
<dbReference type="InterPro" id="IPR041678">
    <property type="entry name" value="TetR_C_16"/>
</dbReference>
<evidence type="ECO:0000256" key="2">
    <source>
        <dbReference type="ARBA" id="ARBA00023125"/>
    </source>
</evidence>
<evidence type="ECO:0000259" key="6">
    <source>
        <dbReference type="PROSITE" id="PS50977"/>
    </source>
</evidence>
<dbReference type="PROSITE" id="PS50977">
    <property type="entry name" value="HTH_TETR_2"/>
    <property type="match status" value="1"/>
</dbReference>
<accession>A0ABX1RFW7</accession>
<evidence type="ECO:0000256" key="3">
    <source>
        <dbReference type="ARBA" id="ARBA00023163"/>
    </source>
</evidence>
<keyword evidence="2 4" id="KW-0238">DNA-binding</keyword>
<organism evidence="7 8">
    <name type="scientific">Pseudonocardia xinjiangensis</name>
    <dbReference type="NCBI Taxonomy" id="75289"/>
    <lineage>
        <taxon>Bacteria</taxon>
        <taxon>Bacillati</taxon>
        <taxon>Actinomycetota</taxon>
        <taxon>Actinomycetes</taxon>
        <taxon>Pseudonocardiales</taxon>
        <taxon>Pseudonocardiaceae</taxon>
        <taxon>Pseudonocardia</taxon>
    </lineage>
</organism>
<comment type="caution">
    <text evidence="7">The sequence shown here is derived from an EMBL/GenBank/DDBJ whole genome shotgun (WGS) entry which is preliminary data.</text>
</comment>
<dbReference type="InterPro" id="IPR050109">
    <property type="entry name" value="HTH-type_TetR-like_transc_reg"/>
</dbReference>
<dbReference type="Gene3D" id="1.10.357.10">
    <property type="entry name" value="Tetracycline Repressor, domain 2"/>
    <property type="match status" value="1"/>
</dbReference>
<evidence type="ECO:0000313" key="8">
    <source>
        <dbReference type="Proteomes" id="UP001296706"/>
    </source>
</evidence>
<dbReference type="PANTHER" id="PTHR30055">
    <property type="entry name" value="HTH-TYPE TRANSCRIPTIONAL REGULATOR RUTR"/>
    <property type="match status" value="1"/>
</dbReference>
<dbReference type="InterPro" id="IPR036271">
    <property type="entry name" value="Tet_transcr_reg_TetR-rel_C_sf"/>
</dbReference>
<dbReference type="EMBL" id="JAAXKY010000045">
    <property type="protein sequence ID" value="NMH78524.1"/>
    <property type="molecule type" value="Genomic_DNA"/>
</dbReference>
<keyword evidence="1" id="KW-0805">Transcription regulation</keyword>
<evidence type="ECO:0000313" key="7">
    <source>
        <dbReference type="EMBL" id="NMH78524.1"/>
    </source>
</evidence>
<dbReference type="Gene3D" id="1.10.10.60">
    <property type="entry name" value="Homeodomain-like"/>
    <property type="match status" value="1"/>
</dbReference>
<dbReference type="RefSeq" id="WP_169396593.1">
    <property type="nucleotide sequence ID" value="NZ_BAAAJH010000036.1"/>
</dbReference>
<sequence length="207" mass="21324">MTDPPRRRDRAATHAALLEAAQRRFASEGYDAVSVRDVAADAGVDAALVFRYFGSKAGLFRAATSPLPAPADLADGSAEALPGRLLRAVVPDAGQPVGEEQLLALLRSSGHAEARAQLHRQMCDGYVAALAELAEEPGRDLRAELVGALLLGISLQRSVVGTPALAAASAAEIEPLFDAAVTALLGSTGHGKRADSPDSPENQGAGQ</sequence>
<evidence type="ECO:0000256" key="5">
    <source>
        <dbReference type="SAM" id="MobiDB-lite"/>
    </source>
</evidence>
<dbReference type="Pfam" id="PF00440">
    <property type="entry name" value="TetR_N"/>
    <property type="match status" value="1"/>
</dbReference>
<evidence type="ECO:0000256" key="1">
    <source>
        <dbReference type="ARBA" id="ARBA00023015"/>
    </source>
</evidence>
<dbReference type="PRINTS" id="PR00455">
    <property type="entry name" value="HTHTETR"/>
</dbReference>
<keyword evidence="8" id="KW-1185">Reference proteome</keyword>
<protein>
    <submittedName>
        <fullName evidence="7">TetR/AcrR family transcriptional regulator</fullName>
    </submittedName>
</protein>
<keyword evidence="3" id="KW-0804">Transcription</keyword>
<feature type="domain" description="HTH tetR-type" evidence="6">
    <location>
        <begin position="11"/>
        <end position="71"/>
    </location>
</feature>
<name>A0ABX1RFW7_9PSEU</name>
<dbReference type="InterPro" id="IPR001647">
    <property type="entry name" value="HTH_TetR"/>
</dbReference>
<dbReference type="SUPFAM" id="SSF48498">
    <property type="entry name" value="Tetracyclin repressor-like, C-terminal domain"/>
    <property type="match status" value="1"/>
</dbReference>
<dbReference type="SUPFAM" id="SSF46689">
    <property type="entry name" value="Homeodomain-like"/>
    <property type="match status" value="1"/>
</dbReference>
<proteinExistence type="predicted"/>
<dbReference type="PANTHER" id="PTHR30055:SF234">
    <property type="entry name" value="HTH-TYPE TRANSCRIPTIONAL REGULATOR BETI"/>
    <property type="match status" value="1"/>
</dbReference>